<feature type="transmembrane region" description="Helical" evidence="1">
    <location>
        <begin position="143"/>
        <end position="164"/>
    </location>
</feature>
<feature type="transmembrane region" description="Helical" evidence="1">
    <location>
        <begin position="67"/>
        <end position="86"/>
    </location>
</feature>
<name>A0A1I4RBR6_9EURY</name>
<protein>
    <submittedName>
        <fullName evidence="2">Uncharacterized protein</fullName>
    </submittedName>
</protein>
<organism evidence="2 3">
    <name type="scientific">Methanolobus profundi</name>
    <dbReference type="NCBI Taxonomy" id="487685"/>
    <lineage>
        <taxon>Archaea</taxon>
        <taxon>Methanobacteriati</taxon>
        <taxon>Methanobacteriota</taxon>
        <taxon>Stenosarchaea group</taxon>
        <taxon>Methanomicrobia</taxon>
        <taxon>Methanosarcinales</taxon>
        <taxon>Methanosarcinaceae</taxon>
        <taxon>Methanolobus</taxon>
    </lineage>
</organism>
<keyword evidence="1" id="KW-1133">Transmembrane helix</keyword>
<feature type="transmembrane region" description="Helical" evidence="1">
    <location>
        <begin position="176"/>
        <end position="194"/>
    </location>
</feature>
<evidence type="ECO:0000313" key="3">
    <source>
        <dbReference type="Proteomes" id="UP000198535"/>
    </source>
</evidence>
<keyword evidence="1" id="KW-0472">Membrane</keyword>
<proteinExistence type="predicted"/>
<gene>
    <name evidence="2" type="ORF">SAMN04488696_1489</name>
</gene>
<dbReference type="Proteomes" id="UP000198535">
    <property type="component" value="Unassembled WGS sequence"/>
</dbReference>
<feature type="transmembrane region" description="Helical" evidence="1">
    <location>
        <begin position="283"/>
        <end position="304"/>
    </location>
</feature>
<feature type="transmembrane region" description="Helical" evidence="1">
    <location>
        <begin position="224"/>
        <end position="245"/>
    </location>
</feature>
<dbReference type="STRING" id="487685.SAMN04488696_1489"/>
<evidence type="ECO:0000256" key="1">
    <source>
        <dbReference type="SAM" id="Phobius"/>
    </source>
</evidence>
<feature type="transmembrane region" description="Helical" evidence="1">
    <location>
        <begin position="98"/>
        <end position="122"/>
    </location>
</feature>
<accession>A0A1I4RBR6</accession>
<reference evidence="3" key="1">
    <citation type="submission" date="2016-10" db="EMBL/GenBank/DDBJ databases">
        <authorList>
            <person name="Varghese N."/>
            <person name="Submissions S."/>
        </authorList>
    </citation>
    <scope>NUCLEOTIDE SEQUENCE [LARGE SCALE GENOMIC DNA]</scope>
    <source>
        <strain evidence="3">Mob M</strain>
    </source>
</reference>
<dbReference type="RefSeq" id="WP_143072305.1">
    <property type="nucleotide sequence ID" value="NZ_FOUJ01000002.1"/>
</dbReference>
<keyword evidence="1" id="KW-0812">Transmembrane</keyword>
<evidence type="ECO:0000313" key="2">
    <source>
        <dbReference type="EMBL" id="SFM49744.1"/>
    </source>
</evidence>
<dbReference type="EMBL" id="FOUJ01000002">
    <property type="protein sequence ID" value="SFM49744.1"/>
    <property type="molecule type" value="Genomic_DNA"/>
</dbReference>
<feature type="transmembrane region" description="Helical" evidence="1">
    <location>
        <begin position="201"/>
        <end position="218"/>
    </location>
</feature>
<keyword evidence="3" id="KW-1185">Reference proteome</keyword>
<sequence length="424" mass="48543">MPISYKYRLKKWRIKLVESICHILCLLREKIRYFTDTSPRCNLSEYEIKRVMIPPIKKAGRHSDEKTFAFSLTLLASSVYVLNSTYNYIVSNAIDFSLYITSIYILLITLAIIILLACYIFLKVLAMEPLTNSRDDFYEKATLILNITSVFSFTLIILVGYFLLTSFGYIQSYRRVDFAFLILFGTPLLWHATINKAMIQSILFGALILVFDQIPLFRNLGNEMLIQLIGLGFVVVSLFALYLMLADEKHYVKKHIMSFVFNNEMKMFEIVKYLEYERLNLRFLMSIIFITIGAFTILVAGTAVDNLSFLHGNIEIEMETAYPEGITTIPFSVHATGPITGISVNLSKVNSSNINQIDYIEIDDENNITTLCPSECGLLLGNIASLGNYDFFINSTGMTAGYYEIKCNRLHYDDSVEKVFFIKE</sequence>
<dbReference type="AlphaFoldDB" id="A0A1I4RBR6"/>